<dbReference type="Proteomes" id="UP000481252">
    <property type="component" value="Unassembled WGS sequence"/>
</dbReference>
<gene>
    <name evidence="1" type="ORF">G6N74_21355</name>
</gene>
<organism evidence="1 2">
    <name type="scientific">Mesorhizobium zhangyense</name>
    <dbReference type="NCBI Taxonomy" id="1776730"/>
    <lineage>
        <taxon>Bacteria</taxon>
        <taxon>Pseudomonadati</taxon>
        <taxon>Pseudomonadota</taxon>
        <taxon>Alphaproteobacteria</taxon>
        <taxon>Hyphomicrobiales</taxon>
        <taxon>Phyllobacteriaceae</taxon>
        <taxon>Mesorhizobium</taxon>
    </lineage>
</organism>
<dbReference type="EMBL" id="JAAKZG010000010">
    <property type="protein sequence ID" value="NGN43618.1"/>
    <property type="molecule type" value="Genomic_DNA"/>
</dbReference>
<reference evidence="1 2" key="1">
    <citation type="submission" date="2020-02" db="EMBL/GenBank/DDBJ databases">
        <title>Genome sequence of the type strain CGMCC 1.15528 of Mesorhizobium zhangyense.</title>
        <authorList>
            <person name="Gao J."/>
            <person name="Sun J."/>
        </authorList>
    </citation>
    <scope>NUCLEOTIDE SEQUENCE [LARGE SCALE GENOMIC DNA]</scope>
    <source>
        <strain evidence="1 2">CGMCC 1.15528</strain>
    </source>
</reference>
<keyword evidence="2" id="KW-1185">Reference proteome</keyword>
<dbReference type="AlphaFoldDB" id="A0A7C9RAF5"/>
<evidence type="ECO:0000313" key="1">
    <source>
        <dbReference type="EMBL" id="NGN43618.1"/>
    </source>
</evidence>
<protein>
    <submittedName>
        <fullName evidence="1">Uncharacterized protein</fullName>
    </submittedName>
</protein>
<name>A0A7C9RAF5_9HYPH</name>
<dbReference type="RefSeq" id="WP_165120031.1">
    <property type="nucleotide sequence ID" value="NZ_JAAKZG010000010.1"/>
</dbReference>
<proteinExistence type="predicted"/>
<comment type="caution">
    <text evidence="1">The sequence shown here is derived from an EMBL/GenBank/DDBJ whole genome shotgun (WGS) entry which is preliminary data.</text>
</comment>
<accession>A0A7C9RAF5</accession>
<sequence length="294" mass="32331">MEAWQRATVALKSEELVRTYRLGGDGSVLQKAQADAEKAHAAANVVMLMTTTTQDRNSTEFHESLRQVEQQFQTDPTLKGASVLARWPMCALVQLGKTRNAKMPPIAMIFVLDHPQANAFCYPMVQSYFTTPLGADGKRVAPISIDGATVALQAALPPIKLAKKTLADKAAFKQSNLIERPTNVFAPREEIFIYAFLENVGRKDVGTPMASYEIGLDIEVRDRAGQILKSLPNEHTYKADSPPPFPVSRGYFTNFATAGISLDTPGNYTIVYIFHDRARPETPPATAEFAVTVK</sequence>
<evidence type="ECO:0000313" key="2">
    <source>
        <dbReference type="Proteomes" id="UP000481252"/>
    </source>
</evidence>